<dbReference type="EMBL" id="JAESVB010000002">
    <property type="protein sequence ID" value="MCB8874969.1"/>
    <property type="molecule type" value="Genomic_DNA"/>
</dbReference>
<dbReference type="Proteomes" id="UP000708298">
    <property type="component" value="Unassembled WGS sequence"/>
</dbReference>
<sequence>MTGSTSPSLDLQLHTLDETEALAGRIAAQLCPGDVVLLSGPLGAGKSALARAVIRAASGDPTLDVPSPSFTLVQSYETPKGMVHHYDLWRVEPGPDLRELGLDDAFNDITLIEWPDRLEAYTPADALEITLNPHADGLRDARLSGWPDRLHRLMDQP</sequence>
<dbReference type="NCBIfam" id="TIGR00150">
    <property type="entry name" value="T6A_YjeE"/>
    <property type="match status" value="1"/>
</dbReference>
<evidence type="ECO:0000256" key="1">
    <source>
        <dbReference type="ARBA" id="ARBA00004496"/>
    </source>
</evidence>
<evidence type="ECO:0000256" key="6">
    <source>
        <dbReference type="ARBA" id="ARBA00022723"/>
    </source>
</evidence>
<keyword evidence="4" id="KW-0963">Cytoplasm</keyword>
<proteinExistence type="inferred from homology"/>
<evidence type="ECO:0000256" key="2">
    <source>
        <dbReference type="ARBA" id="ARBA00007599"/>
    </source>
</evidence>
<reference evidence="11" key="1">
    <citation type="journal article" date="2021" name="Microorganisms">
        <title>Acidisoma silvae sp. nov. and Acidisomacellulosilytica sp. nov., Two Acidophilic Bacteria Isolated from Decaying Wood, Hydrolyzing Cellulose and Producing Poly-3-hydroxybutyrate.</title>
        <authorList>
            <person name="Mieszkin S."/>
            <person name="Pouder E."/>
            <person name="Uroz S."/>
            <person name="Simon-Colin C."/>
            <person name="Alain K."/>
        </authorList>
    </citation>
    <scope>NUCLEOTIDE SEQUENCE</scope>
    <source>
        <strain evidence="11">HW T2.11</strain>
    </source>
</reference>
<dbReference type="GO" id="GO:0005737">
    <property type="term" value="C:cytoplasm"/>
    <property type="evidence" value="ECO:0007669"/>
    <property type="project" value="UniProtKB-SubCell"/>
</dbReference>
<keyword evidence="6" id="KW-0479">Metal-binding</keyword>
<dbReference type="GO" id="GO:0002949">
    <property type="term" value="P:tRNA threonylcarbamoyladenosine modification"/>
    <property type="evidence" value="ECO:0007669"/>
    <property type="project" value="InterPro"/>
</dbReference>
<name>A0A963YQB9_9PROT</name>
<keyword evidence="5" id="KW-0819">tRNA processing</keyword>
<keyword evidence="12" id="KW-1185">Reference proteome</keyword>
<evidence type="ECO:0000256" key="9">
    <source>
        <dbReference type="ARBA" id="ARBA00022842"/>
    </source>
</evidence>
<dbReference type="GO" id="GO:0046872">
    <property type="term" value="F:metal ion binding"/>
    <property type="evidence" value="ECO:0007669"/>
    <property type="project" value="UniProtKB-KW"/>
</dbReference>
<accession>A0A963YQB9</accession>
<comment type="caution">
    <text evidence="11">The sequence shown here is derived from an EMBL/GenBank/DDBJ whole genome shotgun (WGS) entry which is preliminary data.</text>
</comment>
<organism evidence="11 12">
    <name type="scientific">Acidisoma silvae</name>
    <dbReference type="NCBI Taxonomy" id="2802396"/>
    <lineage>
        <taxon>Bacteria</taxon>
        <taxon>Pseudomonadati</taxon>
        <taxon>Pseudomonadota</taxon>
        <taxon>Alphaproteobacteria</taxon>
        <taxon>Acetobacterales</taxon>
        <taxon>Acidocellaceae</taxon>
        <taxon>Acidisoma</taxon>
    </lineage>
</organism>
<dbReference type="Pfam" id="PF02367">
    <property type="entry name" value="TsaE"/>
    <property type="match status" value="1"/>
</dbReference>
<reference evidence="11" key="2">
    <citation type="submission" date="2021-01" db="EMBL/GenBank/DDBJ databases">
        <authorList>
            <person name="Mieszkin S."/>
            <person name="Pouder E."/>
            <person name="Alain K."/>
        </authorList>
    </citation>
    <scope>NUCLEOTIDE SEQUENCE</scope>
    <source>
        <strain evidence="11">HW T2.11</strain>
    </source>
</reference>
<evidence type="ECO:0000256" key="4">
    <source>
        <dbReference type="ARBA" id="ARBA00022490"/>
    </source>
</evidence>
<dbReference type="GO" id="GO:0005524">
    <property type="term" value="F:ATP binding"/>
    <property type="evidence" value="ECO:0007669"/>
    <property type="project" value="UniProtKB-KW"/>
</dbReference>
<evidence type="ECO:0000256" key="5">
    <source>
        <dbReference type="ARBA" id="ARBA00022694"/>
    </source>
</evidence>
<keyword evidence="8" id="KW-0067">ATP-binding</keyword>
<dbReference type="RefSeq" id="WP_227320619.1">
    <property type="nucleotide sequence ID" value="NZ_JAESVB010000002.1"/>
</dbReference>
<protein>
    <recommendedName>
        <fullName evidence="3">tRNA threonylcarbamoyladenosine biosynthesis protein TsaE</fullName>
    </recommendedName>
    <alternativeName>
        <fullName evidence="10">t(6)A37 threonylcarbamoyladenosine biosynthesis protein TsaE</fullName>
    </alternativeName>
</protein>
<dbReference type="PANTHER" id="PTHR33540">
    <property type="entry name" value="TRNA THREONYLCARBAMOYLADENOSINE BIOSYNTHESIS PROTEIN TSAE"/>
    <property type="match status" value="1"/>
</dbReference>
<evidence type="ECO:0000313" key="11">
    <source>
        <dbReference type="EMBL" id="MCB8874969.1"/>
    </source>
</evidence>
<keyword evidence="9" id="KW-0460">Magnesium</keyword>
<gene>
    <name evidence="11" type="primary">tsaE</name>
    <name evidence="11" type="ORF">ASILVAE211_07225</name>
</gene>
<evidence type="ECO:0000256" key="7">
    <source>
        <dbReference type="ARBA" id="ARBA00022741"/>
    </source>
</evidence>
<dbReference type="InterPro" id="IPR027417">
    <property type="entry name" value="P-loop_NTPase"/>
</dbReference>
<dbReference type="PANTHER" id="PTHR33540:SF2">
    <property type="entry name" value="TRNA THREONYLCARBAMOYLADENOSINE BIOSYNTHESIS PROTEIN TSAE"/>
    <property type="match status" value="1"/>
</dbReference>
<evidence type="ECO:0000256" key="8">
    <source>
        <dbReference type="ARBA" id="ARBA00022840"/>
    </source>
</evidence>
<comment type="similarity">
    <text evidence="2">Belongs to the TsaE family.</text>
</comment>
<evidence type="ECO:0000313" key="12">
    <source>
        <dbReference type="Proteomes" id="UP000708298"/>
    </source>
</evidence>
<dbReference type="Gene3D" id="3.40.50.300">
    <property type="entry name" value="P-loop containing nucleotide triphosphate hydrolases"/>
    <property type="match status" value="1"/>
</dbReference>
<evidence type="ECO:0000256" key="3">
    <source>
        <dbReference type="ARBA" id="ARBA00019010"/>
    </source>
</evidence>
<comment type="subcellular location">
    <subcellularLocation>
        <location evidence="1">Cytoplasm</location>
    </subcellularLocation>
</comment>
<dbReference type="SUPFAM" id="SSF52540">
    <property type="entry name" value="P-loop containing nucleoside triphosphate hydrolases"/>
    <property type="match status" value="1"/>
</dbReference>
<keyword evidence="7" id="KW-0547">Nucleotide-binding</keyword>
<dbReference type="AlphaFoldDB" id="A0A963YQB9"/>
<evidence type="ECO:0000256" key="10">
    <source>
        <dbReference type="ARBA" id="ARBA00032441"/>
    </source>
</evidence>
<dbReference type="InterPro" id="IPR003442">
    <property type="entry name" value="T6A_TsaE"/>
</dbReference>